<dbReference type="AlphaFoldDB" id="A0A6C2U4Z9"/>
<keyword evidence="4" id="KW-0411">Iron-sulfur</keyword>
<dbReference type="GO" id="GO:0051539">
    <property type="term" value="F:4 iron, 4 sulfur cluster binding"/>
    <property type="evidence" value="ECO:0007669"/>
    <property type="project" value="UniProtKB-KW"/>
</dbReference>
<evidence type="ECO:0000256" key="4">
    <source>
        <dbReference type="ARBA" id="ARBA00023014"/>
    </source>
</evidence>
<dbReference type="PROSITE" id="PS51379">
    <property type="entry name" value="4FE4S_FER_2"/>
    <property type="match status" value="3"/>
</dbReference>
<accession>A0A6C2U4Z9</accession>
<evidence type="ECO:0000313" key="7">
    <source>
        <dbReference type="Proteomes" id="UP000366872"/>
    </source>
</evidence>
<dbReference type="InterPro" id="IPR050157">
    <property type="entry name" value="PSI_iron-sulfur_center"/>
</dbReference>
<gene>
    <name evidence="6" type="ORF">PDESU_03038</name>
</gene>
<name>A0A6C2U4Z9_PONDE</name>
<feature type="domain" description="4Fe-4S ferredoxin-type" evidence="5">
    <location>
        <begin position="43"/>
        <end position="74"/>
    </location>
</feature>
<evidence type="ECO:0000256" key="3">
    <source>
        <dbReference type="ARBA" id="ARBA00023004"/>
    </source>
</evidence>
<keyword evidence="2" id="KW-0479">Metal-binding</keyword>
<evidence type="ECO:0000259" key="5">
    <source>
        <dbReference type="PROSITE" id="PS51379"/>
    </source>
</evidence>
<dbReference type="Proteomes" id="UP000366872">
    <property type="component" value="Unassembled WGS sequence"/>
</dbReference>
<dbReference type="SUPFAM" id="SSF54862">
    <property type="entry name" value="4Fe-4S ferredoxins"/>
    <property type="match status" value="1"/>
</dbReference>
<evidence type="ECO:0000256" key="2">
    <source>
        <dbReference type="ARBA" id="ARBA00022723"/>
    </source>
</evidence>
<sequence length="204" mass="22341">MKRRNHLRIVGQLLGISVLGGAAARIFSPPSEDAEFVAQGRRFAWQIIPGKCRHCGICETACVRKPSAVKALNDPKKCSNCVVCYGHITDTHIDSNKIDSEGDRVCPVNAVTRINFSGGADGMFLYAQDPKRCIGCGKCVKRCNHHGTESMFLAIRPDLCLGCNECAIALACPHDAIERIPRETVDDYLGDYWFDSTYMTGEGA</sequence>
<protein>
    <recommendedName>
        <fullName evidence="5">4Fe-4S ferredoxin-type domain-containing protein</fullName>
    </recommendedName>
</protein>
<dbReference type="Gene3D" id="3.30.70.20">
    <property type="match status" value="1"/>
</dbReference>
<reference evidence="6 7" key="1">
    <citation type="submission" date="2019-04" db="EMBL/GenBank/DDBJ databases">
        <authorList>
            <person name="Van Vliet M D."/>
        </authorList>
    </citation>
    <scope>NUCLEOTIDE SEQUENCE [LARGE SCALE GENOMIC DNA]</scope>
    <source>
        <strain evidence="6 7">F1</strain>
    </source>
</reference>
<dbReference type="PANTHER" id="PTHR24960:SF85">
    <property type="entry name" value="POLYFERREDOXIN PROTEIN VHUB"/>
    <property type="match status" value="1"/>
</dbReference>
<evidence type="ECO:0000256" key="1">
    <source>
        <dbReference type="ARBA" id="ARBA00022485"/>
    </source>
</evidence>
<evidence type="ECO:0000313" key="6">
    <source>
        <dbReference type="EMBL" id="VGO14476.1"/>
    </source>
</evidence>
<keyword evidence="7" id="KW-1185">Reference proteome</keyword>
<dbReference type="GO" id="GO:0046872">
    <property type="term" value="F:metal ion binding"/>
    <property type="evidence" value="ECO:0007669"/>
    <property type="project" value="UniProtKB-KW"/>
</dbReference>
<dbReference type="InterPro" id="IPR017896">
    <property type="entry name" value="4Fe4S_Fe-S-bd"/>
</dbReference>
<feature type="domain" description="4Fe-4S ferredoxin-type" evidence="5">
    <location>
        <begin position="151"/>
        <end position="182"/>
    </location>
</feature>
<dbReference type="RefSeq" id="WP_168442281.1">
    <property type="nucleotide sequence ID" value="NZ_CAAHFG010000001.1"/>
</dbReference>
<organism evidence="6 7">
    <name type="scientific">Pontiella desulfatans</name>
    <dbReference type="NCBI Taxonomy" id="2750659"/>
    <lineage>
        <taxon>Bacteria</taxon>
        <taxon>Pseudomonadati</taxon>
        <taxon>Kiritimatiellota</taxon>
        <taxon>Kiritimatiellia</taxon>
        <taxon>Kiritimatiellales</taxon>
        <taxon>Pontiellaceae</taxon>
        <taxon>Pontiella</taxon>
    </lineage>
</organism>
<dbReference type="EMBL" id="CAAHFG010000001">
    <property type="protein sequence ID" value="VGO14476.1"/>
    <property type="molecule type" value="Genomic_DNA"/>
</dbReference>
<dbReference type="PANTHER" id="PTHR24960">
    <property type="entry name" value="PHOTOSYSTEM I IRON-SULFUR CENTER-RELATED"/>
    <property type="match status" value="1"/>
</dbReference>
<keyword evidence="1" id="KW-0004">4Fe-4S</keyword>
<keyword evidence="3" id="KW-0408">Iron</keyword>
<feature type="domain" description="4Fe-4S ferredoxin-type" evidence="5">
    <location>
        <begin position="124"/>
        <end position="143"/>
    </location>
</feature>
<proteinExistence type="predicted"/>